<dbReference type="AlphaFoldDB" id="A0A1I4TJ85"/>
<dbReference type="Proteomes" id="UP000199144">
    <property type="component" value="Unassembled WGS sequence"/>
</dbReference>
<dbReference type="STRING" id="254406.SAMN04488042_11717"/>
<dbReference type="RefSeq" id="WP_093097052.1">
    <property type="nucleotide sequence ID" value="NZ_FOTQ01000017.1"/>
</dbReference>
<evidence type="ECO:0000313" key="2">
    <source>
        <dbReference type="Proteomes" id="UP000199144"/>
    </source>
</evidence>
<evidence type="ECO:0000313" key="1">
    <source>
        <dbReference type="EMBL" id="SFM76693.1"/>
    </source>
</evidence>
<dbReference type="EMBL" id="FOTQ01000017">
    <property type="protein sequence ID" value="SFM76693.1"/>
    <property type="molecule type" value="Genomic_DNA"/>
</dbReference>
<dbReference type="OrthoDB" id="7540582at2"/>
<dbReference type="InterPro" id="IPR027417">
    <property type="entry name" value="P-loop_NTPase"/>
</dbReference>
<gene>
    <name evidence="1" type="ORF">SAMN04488042_11717</name>
</gene>
<organism evidence="1 2">
    <name type="scientific">Shimia aestuarii</name>
    <dbReference type="NCBI Taxonomy" id="254406"/>
    <lineage>
        <taxon>Bacteria</taxon>
        <taxon>Pseudomonadati</taxon>
        <taxon>Pseudomonadota</taxon>
        <taxon>Alphaproteobacteria</taxon>
        <taxon>Rhodobacterales</taxon>
        <taxon>Roseobacteraceae</taxon>
    </lineage>
</organism>
<dbReference type="Gene3D" id="3.40.50.300">
    <property type="entry name" value="P-loop containing nucleotide triphosphate hydrolases"/>
    <property type="match status" value="1"/>
</dbReference>
<keyword evidence="2" id="KW-1185">Reference proteome</keyword>
<proteinExistence type="predicted"/>
<name>A0A1I4TJ85_9RHOB</name>
<sequence>MKLKRKLFLHIGCHRTATTSIQSFLRENHGLLIKLGILVPFARGRHLDWINKIFNGTLDVDDFCGDLTKRANNKPNTIRAIVLSDEDISMRRDLEVLARLQKHFDVEVIYSLRRQDLWLESWYFQNIKFQWMPKYAHASFNDFIRMREDFHWVHYDQYLQMVESHFGIEAIKLSVFEKSQMPGGPITAFAKMIGINDISAFPHLPYVNASFSAPVAEIVRHLPLDQLPPQKRQKVIAKLFAIDMAMRGDIKTSEWLLPFDERQEILSHYTEGNTNVALKYFGREILFNDPLPDPNTALGSLELPKESSKILEDFVAPLILQFAEDL</sequence>
<accession>A0A1I4TJ85</accession>
<dbReference type="SUPFAM" id="SSF52540">
    <property type="entry name" value="P-loop containing nucleoside triphosphate hydrolases"/>
    <property type="match status" value="1"/>
</dbReference>
<reference evidence="1 2" key="1">
    <citation type="submission" date="2016-10" db="EMBL/GenBank/DDBJ databases">
        <authorList>
            <person name="de Groot N.N."/>
        </authorList>
    </citation>
    <scope>NUCLEOTIDE SEQUENCE [LARGE SCALE GENOMIC DNA]</scope>
    <source>
        <strain evidence="1 2">DSM 15283</strain>
    </source>
</reference>
<protein>
    <recommendedName>
        <fullName evidence="3">Sulfotransferase family protein</fullName>
    </recommendedName>
</protein>
<evidence type="ECO:0008006" key="3">
    <source>
        <dbReference type="Google" id="ProtNLM"/>
    </source>
</evidence>